<comment type="caution">
    <text evidence="4">The sequence shown here is derived from an EMBL/GenBank/DDBJ whole genome shotgun (WGS) entry which is preliminary data.</text>
</comment>
<protein>
    <submittedName>
        <fullName evidence="4">Uncharacterized protein</fullName>
    </submittedName>
</protein>
<dbReference type="PROSITE" id="PS00061">
    <property type="entry name" value="ADH_SHORT"/>
    <property type="match status" value="1"/>
</dbReference>
<dbReference type="InterPro" id="IPR020904">
    <property type="entry name" value="Sc_DH/Rdtase_CS"/>
</dbReference>
<dbReference type="PRINTS" id="PR00081">
    <property type="entry name" value="GDHRDH"/>
</dbReference>
<comment type="similarity">
    <text evidence="1">Belongs to the short-chain dehydrogenases/reductases (SDR) family.</text>
</comment>
<dbReference type="SUPFAM" id="SSF51735">
    <property type="entry name" value="NAD(P)-binding Rossmann-fold domains"/>
    <property type="match status" value="1"/>
</dbReference>
<evidence type="ECO:0000256" key="3">
    <source>
        <dbReference type="ARBA" id="ARBA00023002"/>
    </source>
</evidence>
<dbReference type="Gene3D" id="3.40.50.720">
    <property type="entry name" value="NAD(P)-binding Rossmann-like Domain"/>
    <property type="match status" value="1"/>
</dbReference>
<keyword evidence="5" id="KW-1185">Reference proteome</keyword>
<dbReference type="AlphaFoldDB" id="A0A3M9YID9"/>
<dbReference type="InterPro" id="IPR002347">
    <property type="entry name" value="SDR_fam"/>
</dbReference>
<dbReference type="GO" id="GO:0016491">
    <property type="term" value="F:oxidoreductase activity"/>
    <property type="evidence" value="ECO:0007669"/>
    <property type="project" value="UniProtKB-KW"/>
</dbReference>
<dbReference type="Proteomes" id="UP000267145">
    <property type="component" value="Unassembled WGS sequence"/>
</dbReference>
<name>A0A3M9YID9_9PEZI</name>
<dbReference type="STRING" id="1051616.A0A3M9YID9"/>
<dbReference type="FunFam" id="3.40.50.720:FF:000084">
    <property type="entry name" value="Short-chain dehydrogenase reductase"/>
    <property type="match status" value="1"/>
</dbReference>
<accession>A0A3M9YID9</accession>
<dbReference type="PANTHER" id="PTHR24321:SF8">
    <property type="entry name" value="ESTRADIOL 17-BETA-DEHYDROGENASE 8-RELATED"/>
    <property type="match status" value="1"/>
</dbReference>
<evidence type="ECO:0000313" key="4">
    <source>
        <dbReference type="EMBL" id="RNJ60114.1"/>
    </source>
</evidence>
<dbReference type="Pfam" id="PF13561">
    <property type="entry name" value="adh_short_C2"/>
    <property type="match status" value="1"/>
</dbReference>
<evidence type="ECO:0000256" key="1">
    <source>
        <dbReference type="ARBA" id="ARBA00006484"/>
    </source>
</evidence>
<evidence type="ECO:0000313" key="5">
    <source>
        <dbReference type="Proteomes" id="UP000267145"/>
    </source>
</evidence>
<keyword evidence="2" id="KW-0521">NADP</keyword>
<dbReference type="GeneID" id="39604000"/>
<dbReference type="RefSeq" id="XP_028498272.1">
    <property type="nucleotide sequence ID" value="XM_028634570.1"/>
</dbReference>
<reference evidence="4 5" key="1">
    <citation type="submission" date="2018-10" db="EMBL/GenBank/DDBJ databases">
        <title>Genome sequence of Verticillium nonalfalfae VnAa140.</title>
        <authorList>
            <person name="Stajich J.E."/>
            <person name="Kasson M.T."/>
        </authorList>
    </citation>
    <scope>NUCLEOTIDE SEQUENCE [LARGE SCALE GENOMIC DNA]</scope>
    <source>
        <strain evidence="4 5">VnAa140</strain>
    </source>
</reference>
<dbReference type="EMBL" id="RBVV01000010">
    <property type="protein sequence ID" value="RNJ60114.1"/>
    <property type="molecule type" value="Genomic_DNA"/>
</dbReference>
<dbReference type="InterPro" id="IPR036291">
    <property type="entry name" value="NAD(P)-bd_dom_sf"/>
</dbReference>
<evidence type="ECO:0000256" key="2">
    <source>
        <dbReference type="ARBA" id="ARBA00022857"/>
    </source>
</evidence>
<gene>
    <name evidence="4" type="ORF">D7B24_000311</name>
</gene>
<keyword evidence="3" id="KW-0560">Oxidoreductase</keyword>
<dbReference type="PANTHER" id="PTHR24321">
    <property type="entry name" value="DEHYDROGENASES, SHORT CHAIN"/>
    <property type="match status" value="1"/>
</dbReference>
<organism evidence="4 5">
    <name type="scientific">Verticillium nonalfalfae</name>
    <dbReference type="NCBI Taxonomy" id="1051616"/>
    <lineage>
        <taxon>Eukaryota</taxon>
        <taxon>Fungi</taxon>
        <taxon>Dikarya</taxon>
        <taxon>Ascomycota</taxon>
        <taxon>Pezizomycotina</taxon>
        <taxon>Sordariomycetes</taxon>
        <taxon>Hypocreomycetidae</taxon>
        <taxon>Glomerellales</taxon>
        <taxon>Plectosphaerellaceae</taxon>
        <taxon>Verticillium</taxon>
    </lineage>
</organism>
<sequence length="271" mass="28065">MSLAGKVYGVTGGASGIGLATAKQIAARGGTVCIADVDASALAHAEAFFAAQTPAAPFAVTKVDVSQRDQVEAWIGGVVARFGRLDGAANIAGVIGKDHGVKPVAELDDDEWHTIIGVNLTGLMYCLRAELNAVADGGSIVNMASIHSTTGMANHGAYAASKHGVLGLTRAAAKENGAREVRVNAVAPGSIYTPMMQQYWDETARPADAPFSEPSAIQRLGTADEVANVVVFLLGPETDEVDVNVHKRTVAKRKTSVVTLAAKCRSIQAES</sequence>
<dbReference type="CDD" id="cd05233">
    <property type="entry name" value="SDR_c"/>
    <property type="match status" value="1"/>
</dbReference>
<dbReference type="PRINTS" id="PR00080">
    <property type="entry name" value="SDRFAMILY"/>
</dbReference>
<proteinExistence type="inferred from homology"/>